<feature type="domain" description="EAL" evidence="1">
    <location>
        <begin position="1"/>
        <end position="240"/>
    </location>
</feature>
<reference evidence="2" key="1">
    <citation type="submission" date="2022-04" db="EMBL/GenBank/DDBJ databases">
        <title>Brenneria sp. isolated from walnut trees in Serbia.</title>
        <authorList>
            <person name="Gasic K."/>
            <person name="Zlatkovic N."/>
            <person name="Kuzmanovic N."/>
        </authorList>
    </citation>
    <scope>NUCLEOTIDE SEQUENCE</scope>
    <source>
        <strain evidence="3">KBI 423</strain>
        <strain evidence="2">KBI 447</strain>
    </source>
</reference>
<sequence length="240" mass="27677">MIIHLDVDYVSDYVFWPVYRLDGRLIAVEMVSRFNGFSGNLSMPSDILFTLLNKEQRYDFINEHILFIEDKASWFSENNILLVLRTDYEIADLFMQSAKLCDSLRRFGFVRLAINEDFPGLSQGRENAVIVRMSQTFNLWLDNFGGGKSNLKSLHDGLLSGVKMDQHFVEHLLSRSPNTLIIEPLLRNIKSYYQGVMIIVKGINTAGYFHNVKQLNIDAVQGDLWPAVHFDELKKQIKLP</sequence>
<dbReference type="Pfam" id="PF00563">
    <property type="entry name" value="EAL"/>
    <property type="match status" value="1"/>
</dbReference>
<comment type="caution">
    <text evidence="2">The sequence shown here is derived from an EMBL/GenBank/DDBJ whole genome shotgun (WGS) entry which is preliminary data.</text>
</comment>
<proteinExistence type="predicted"/>
<evidence type="ECO:0000313" key="4">
    <source>
        <dbReference type="Proteomes" id="UP001165568"/>
    </source>
</evidence>
<dbReference type="PROSITE" id="PS50883">
    <property type="entry name" value="EAL"/>
    <property type="match status" value="1"/>
</dbReference>
<dbReference type="InterPro" id="IPR035919">
    <property type="entry name" value="EAL_sf"/>
</dbReference>
<dbReference type="EMBL" id="JAMPJU010000001">
    <property type="protein sequence ID" value="MCV9880745.1"/>
    <property type="molecule type" value="Genomic_DNA"/>
</dbReference>
<accession>A0AA41XTV6</accession>
<dbReference type="Proteomes" id="UP001165568">
    <property type="component" value="Unassembled WGS sequence"/>
</dbReference>
<organism evidence="2 5">
    <name type="scientific">Brenneria izbisi</name>
    <dbReference type="NCBI Taxonomy" id="2939450"/>
    <lineage>
        <taxon>Bacteria</taxon>
        <taxon>Pseudomonadati</taxon>
        <taxon>Pseudomonadota</taxon>
        <taxon>Gammaproteobacteria</taxon>
        <taxon>Enterobacterales</taxon>
        <taxon>Pectobacteriaceae</taxon>
        <taxon>Brenneria</taxon>
    </lineage>
</organism>
<protein>
    <submittedName>
        <fullName evidence="2">EAL domain-containing protein</fullName>
    </submittedName>
</protein>
<evidence type="ECO:0000313" key="5">
    <source>
        <dbReference type="Proteomes" id="UP001165569"/>
    </source>
</evidence>
<dbReference type="AlphaFoldDB" id="A0AA41XTV6"/>
<name>A0AA41XTV6_9GAMM</name>
<gene>
    <name evidence="2" type="ORF">NC803_02315</name>
    <name evidence="3" type="ORF">NC856_00435</name>
</gene>
<keyword evidence="4" id="KW-1185">Reference proteome</keyword>
<dbReference type="RefSeq" id="WP_264088436.1">
    <property type="nucleotide sequence ID" value="NZ_JAMPJT010000001.1"/>
</dbReference>
<dbReference type="InterPro" id="IPR001633">
    <property type="entry name" value="EAL_dom"/>
</dbReference>
<evidence type="ECO:0000313" key="3">
    <source>
        <dbReference type="EMBL" id="MCV9880745.1"/>
    </source>
</evidence>
<dbReference type="Gene3D" id="3.20.20.450">
    <property type="entry name" value="EAL domain"/>
    <property type="match status" value="1"/>
</dbReference>
<dbReference type="Proteomes" id="UP001165569">
    <property type="component" value="Unassembled WGS sequence"/>
</dbReference>
<dbReference type="EMBL" id="JAMPJT010000001">
    <property type="protein sequence ID" value="MCV9877690.1"/>
    <property type="molecule type" value="Genomic_DNA"/>
</dbReference>
<evidence type="ECO:0000259" key="1">
    <source>
        <dbReference type="PROSITE" id="PS50883"/>
    </source>
</evidence>
<dbReference type="SUPFAM" id="SSF141868">
    <property type="entry name" value="EAL domain-like"/>
    <property type="match status" value="1"/>
</dbReference>
<evidence type="ECO:0000313" key="2">
    <source>
        <dbReference type="EMBL" id="MCV9877690.1"/>
    </source>
</evidence>